<evidence type="ECO:0008006" key="3">
    <source>
        <dbReference type="Google" id="ProtNLM"/>
    </source>
</evidence>
<name>A0ABP9UUF8_9BACT</name>
<keyword evidence="2" id="KW-1185">Reference proteome</keyword>
<gene>
    <name evidence="1" type="ORF">Hsar01_03600</name>
</gene>
<comment type="caution">
    <text evidence="1">The sequence shown here is derived from an EMBL/GenBank/DDBJ whole genome shotgun (WGS) entry which is preliminary data.</text>
</comment>
<reference evidence="1 2" key="1">
    <citation type="submission" date="2024-02" db="EMBL/GenBank/DDBJ databases">
        <title>Haloferula sargassicola NBRC 104335.</title>
        <authorList>
            <person name="Ichikawa N."/>
            <person name="Katano-Makiyama Y."/>
            <person name="Hidaka K."/>
        </authorList>
    </citation>
    <scope>NUCLEOTIDE SEQUENCE [LARGE SCALE GENOMIC DNA]</scope>
    <source>
        <strain evidence="1 2">NBRC 104335</strain>
    </source>
</reference>
<evidence type="ECO:0000313" key="2">
    <source>
        <dbReference type="Proteomes" id="UP001476282"/>
    </source>
</evidence>
<organism evidence="1 2">
    <name type="scientific">Haloferula sargassicola</name>
    <dbReference type="NCBI Taxonomy" id="490096"/>
    <lineage>
        <taxon>Bacteria</taxon>
        <taxon>Pseudomonadati</taxon>
        <taxon>Verrucomicrobiota</taxon>
        <taxon>Verrucomicrobiia</taxon>
        <taxon>Verrucomicrobiales</taxon>
        <taxon>Verrucomicrobiaceae</taxon>
        <taxon>Haloferula</taxon>
    </lineage>
</organism>
<accession>A0ABP9UUF8</accession>
<sequence length="229" mass="25426">MDTPVNRFVRLLTSRHRVVAIGGLAVIAHGNPRKTKDADIWLEPMASARQWADALSSACGKFGGLELLRLPDWLSVRGDALVEAVDDAGMVRIGGLDCPLDVFRKPNEAELTDFEGYHRRGRLRDDGTVLPHPLDLIETKLNTDRERDFTDILFLESLVRAEYAERLPTATPEEAAAMLHRFSDWQVLRVALTNPHAAVQDLARSHLEEFAEAGDPFSQAILAGREIPG</sequence>
<evidence type="ECO:0000313" key="1">
    <source>
        <dbReference type="EMBL" id="GAA5484356.1"/>
    </source>
</evidence>
<protein>
    <recommendedName>
        <fullName evidence="3">Nucleotidyl transferase AbiEii toxin, Type IV TA system</fullName>
    </recommendedName>
</protein>
<proteinExistence type="predicted"/>
<dbReference type="Proteomes" id="UP001476282">
    <property type="component" value="Unassembled WGS sequence"/>
</dbReference>
<dbReference type="EMBL" id="BAABRI010000024">
    <property type="protein sequence ID" value="GAA5484356.1"/>
    <property type="molecule type" value="Genomic_DNA"/>
</dbReference>